<accession>A0A2H0X907</accession>
<comment type="subcellular location">
    <subcellularLocation>
        <location evidence="2 15 17">Cytoplasm</location>
    </subcellularLocation>
</comment>
<feature type="binding site" evidence="15 16">
    <location>
        <begin position="132"/>
        <end position="137"/>
    </location>
    <ligand>
        <name>S-adenosyl-L-methionine</name>
        <dbReference type="ChEBI" id="CHEBI:59789"/>
    </ligand>
</feature>
<evidence type="ECO:0000259" key="18">
    <source>
        <dbReference type="Pfam" id="PF01746"/>
    </source>
</evidence>
<protein>
    <recommendedName>
        <fullName evidence="6 15">tRNA (guanine-N(1)-)-methyltransferase</fullName>
        <ecNumber evidence="5 15">2.1.1.228</ecNumber>
    </recommendedName>
    <alternativeName>
        <fullName evidence="12 15">M1G-methyltransferase</fullName>
    </alternativeName>
    <alternativeName>
        <fullName evidence="13 15">tRNA [GM37] methyltransferase</fullName>
    </alternativeName>
</protein>
<evidence type="ECO:0000256" key="5">
    <source>
        <dbReference type="ARBA" id="ARBA00012807"/>
    </source>
</evidence>
<evidence type="ECO:0000313" key="20">
    <source>
        <dbReference type="Proteomes" id="UP000231098"/>
    </source>
</evidence>
<dbReference type="GO" id="GO:0005829">
    <property type="term" value="C:cytosol"/>
    <property type="evidence" value="ECO:0007669"/>
    <property type="project" value="TreeGrafter"/>
</dbReference>
<dbReference type="PANTHER" id="PTHR46417">
    <property type="entry name" value="TRNA (GUANINE-N(1)-)-METHYLTRANSFERASE"/>
    <property type="match status" value="1"/>
</dbReference>
<evidence type="ECO:0000256" key="6">
    <source>
        <dbReference type="ARBA" id="ARBA00014679"/>
    </source>
</evidence>
<evidence type="ECO:0000256" key="3">
    <source>
        <dbReference type="ARBA" id="ARBA00007630"/>
    </source>
</evidence>
<gene>
    <name evidence="15" type="primary">trmD</name>
    <name evidence="19" type="ORF">COT51_02880</name>
</gene>
<evidence type="ECO:0000256" key="10">
    <source>
        <dbReference type="ARBA" id="ARBA00022691"/>
    </source>
</evidence>
<dbReference type="Gene3D" id="3.40.1280.10">
    <property type="match status" value="1"/>
</dbReference>
<evidence type="ECO:0000313" key="19">
    <source>
        <dbReference type="EMBL" id="PIS21417.1"/>
    </source>
</evidence>
<evidence type="ECO:0000256" key="4">
    <source>
        <dbReference type="ARBA" id="ARBA00011738"/>
    </source>
</evidence>
<evidence type="ECO:0000256" key="16">
    <source>
        <dbReference type="PIRSR" id="PIRSR000386-1"/>
    </source>
</evidence>
<dbReference type="InterPro" id="IPR016009">
    <property type="entry name" value="tRNA_MeTrfase_TRMD/TRM10"/>
</dbReference>
<dbReference type="InterPro" id="IPR029028">
    <property type="entry name" value="Alpha/beta_knot_MTases"/>
</dbReference>
<dbReference type="SUPFAM" id="SSF75217">
    <property type="entry name" value="alpha/beta knot"/>
    <property type="match status" value="1"/>
</dbReference>
<dbReference type="Gene3D" id="1.10.1270.20">
    <property type="entry name" value="tRNA(m1g37)methyltransferase, domain 2"/>
    <property type="match status" value="1"/>
</dbReference>
<evidence type="ECO:0000256" key="9">
    <source>
        <dbReference type="ARBA" id="ARBA00022679"/>
    </source>
</evidence>
<dbReference type="InterPro" id="IPR023148">
    <property type="entry name" value="tRNA_m1G_MeTrfase_C_sf"/>
</dbReference>
<dbReference type="PANTHER" id="PTHR46417:SF1">
    <property type="entry name" value="TRNA (GUANINE-N(1)-)-METHYLTRANSFERASE"/>
    <property type="match status" value="1"/>
</dbReference>
<dbReference type="Proteomes" id="UP000231098">
    <property type="component" value="Unassembled WGS sequence"/>
</dbReference>
<keyword evidence="8 15" id="KW-0489">Methyltransferase</keyword>
<evidence type="ECO:0000256" key="13">
    <source>
        <dbReference type="ARBA" id="ARBA00033392"/>
    </source>
</evidence>
<keyword evidence="10 15" id="KW-0949">S-adenosyl-L-methionine</keyword>
<keyword evidence="7 15" id="KW-0963">Cytoplasm</keyword>
<evidence type="ECO:0000256" key="14">
    <source>
        <dbReference type="ARBA" id="ARBA00047783"/>
    </source>
</evidence>
<dbReference type="InterPro" id="IPR002649">
    <property type="entry name" value="tRNA_m1G_MeTrfase_TrmD"/>
</dbReference>
<dbReference type="InterPro" id="IPR029026">
    <property type="entry name" value="tRNA_m1G_MTases_N"/>
</dbReference>
<name>A0A2H0X907_UNCKA</name>
<evidence type="ECO:0000256" key="11">
    <source>
        <dbReference type="ARBA" id="ARBA00022694"/>
    </source>
</evidence>
<dbReference type="FunFam" id="3.40.1280.10:FF:000001">
    <property type="entry name" value="tRNA (guanine-N(1)-)-methyltransferase"/>
    <property type="match status" value="1"/>
</dbReference>
<dbReference type="NCBIfam" id="TIGR00088">
    <property type="entry name" value="trmD"/>
    <property type="match status" value="1"/>
</dbReference>
<keyword evidence="9 15" id="KW-0808">Transferase</keyword>
<reference evidence="20" key="1">
    <citation type="submission" date="2017-09" db="EMBL/GenBank/DDBJ databases">
        <title>Depth-based differentiation of microbial function through sediment-hosted aquifers and enrichment of novel symbionts in the deep terrestrial subsurface.</title>
        <authorList>
            <person name="Probst A.J."/>
            <person name="Ladd B."/>
            <person name="Jarett J.K."/>
            <person name="Geller-Mcgrath D.E."/>
            <person name="Sieber C.M.K."/>
            <person name="Emerson J.B."/>
            <person name="Anantharaman K."/>
            <person name="Thomas B.C."/>
            <person name="Malmstrom R."/>
            <person name="Stieglmeier M."/>
            <person name="Klingl A."/>
            <person name="Woyke T."/>
            <person name="Ryan C.M."/>
            <person name="Banfield J.F."/>
        </authorList>
    </citation>
    <scope>NUCLEOTIDE SEQUENCE [LARGE SCALE GENOMIC DNA]</scope>
</reference>
<dbReference type="PIRSF" id="PIRSF000386">
    <property type="entry name" value="tRNA_mtase"/>
    <property type="match status" value="1"/>
</dbReference>
<sequence length="224" mass="25393">MKIDILTLFPEMFEGPFDYSIVSRAKEKNLIEINLHQLRGWSKEKHQQIDDRPFGGGEGMVLMPKPLFEAIKDLKKSNKSAKVILLSAKGKTLNQEMIKKLSTERGLILVCGHYEGVDERIIEMLVDEEISIGNYVLTGGEIPAMVLTDAIARLIPGVLIKENATKNESFSLKDEADKPLLEYPQYTRPADFIGKKVPSILLSGNHEEIRKWRMQKAKELTSRK</sequence>
<evidence type="ECO:0000256" key="12">
    <source>
        <dbReference type="ARBA" id="ARBA00029736"/>
    </source>
</evidence>
<evidence type="ECO:0000256" key="1">
    <source>
        <dbReference type="ARBA" id="ARBA00002634"/>
    </source>
</evidence>
<dbReference type="EMBL" id="PEYV01000050">
    <property type="protein sequence ID" value="PIS21417.1"/>
    <property type="molecule type" value="Genomic_DNA"/>
</dbReference>
<dbReference type="CDD" id="cd18080">
    <property type="entry name" value="TrmD-like"/>
    <property type="match status" value="1"/>
</dbReference>
<evidence type="ECO:0000256" key="7">
    <source>
        <dbReference type="ARBA" id="ARBA00022490"/>
    </source>
</evidence>
<dbReference type="GO" id="GO:0052906">
    <property type="term" value="F:tRNA (guanine(37)-N1)-methyltransferase activity"/>
    <property type="evidence" value="ECO:0007669"/>
    <property type="project" value="UniProtKB-UniRule"/>
</dbReference>
<dbReference type="GO" id="GO:0002939">
    <property type="term" value="P:tRNA N1-guanine methylation"/>
    <property type="evidence" value="ECO:0007669"/>
    <property type="project" value="TreeGrafter"/>
</dbReference>
<feature type="domain" description="tRNA methyltransferase TRMD/TRM10-type" evidence="18">
    <location>
        <begin position="1"/>
        <end position="222"/>
    </location>
</feature>
<evidence type="ECO:0000256" key="15">
    <source>
        <dbReference type="HAMAP-Rule" id="MF_00605"/>
    </source>
</evidence>
<dbReference type="AlphaFoldDB" id="A0A2H0X907"/>
<comment type="subunit">
    <text evidence="4 15 17">Homodimer.</text>
</comment>
<comment type="catalytic activity">
    <reaction evidence="14 15 17">
        <text>guanosine(37) in tRNA + S-adenosyl-L-methionine = N(1)-methylguanosine(37) in tRNA + S-adenosyl-L-homocysteine + H(+)</text>
        <dbReference type="Rhea" id="RHEA:36899"/>
        <dbReference type="Rhea" id="RHEA-COMP:10145"/>
        <dbReference type="Rhea" id="RHEA-COMP:10147"/>
        <dbReference type="ChEBI" id="CHEBI:15378"/>
        <dbReference type="ChEBI" id="CHEBI:57856"/>
        <dbReference type="ChEBI" id="CHEBI:59789"/>
        <dbReference type="ChEBI" id="CHEBI:73542"/>
        <dbReference type="ChEBI" id="CHEBI:74269"/>
        <dbReference type="EC" id="2.1.1.228"/>
    </reaction>
</comment>
<dbReference type="HAMAP" id="MF_00605">
    <property type="entry name" value="TrmD"/>
    <property type="match status" value="1"/>
</dbReference>
<comment type="function">
    <text evidence="1 15 17">Specifically methylates guanosine-37 in various tRNAs.</text>
</comment>
<evidence type="ECO:0000256" key="2">
    <source>
        <dbReference type="ARBA" id="ARBA00004496"/>
    </source>
</evidence>
<keyword evidence="11 15" id="KW-0819">tRNA processing</keyword>
<comment type="similarity">
    <text evidence="3 15 17">Belongs to the RNA methyltransferase TrmD family.</text>
</comment>
<dbReference type="Pfam" id="PF01746">
    <property type="entry name" value="tRNA_m1G_MT"/>
    <property type="match status" value="1"/>
</dbReference>
<dbReference type="NCBIfam" id="NF000648">
    <property type="entry name" value="PRK00026.1"/>
    <property type="match status" value="1"/>
</dbReference>
<feature type="binding site" evidence="15 16">
    <location>
        <position position="112"/>
    </location>
    <ligand>
        <name>S-adenosyl-L-methionine</name>
        <dbReference type="ChEBI" id="CHEBI:59789"/>
    </ligand>
</feature>
<organism evidence="19 20">
    <name type="scientific">candidate division WWE3 bacterium CG08_land_8_20_14_0_20_41_15</name>
    <dbReference type="NCBI Taxonomy" id="1975086"/>
    <lineage>
        <taxon>Bacteria</taxon>
        <taxon>Katanobacteria</taxon>
    </lineage>
</organism>
<proteinExistence type="inferred from homology"/>
<comment type="caution">
    <text evidence="19">The sequence shown here is derived from an EMBL/GenBank/DDBJ whole genome shotgun (WGS) entry which is preliminary data.</text>
</comment>
<dbReference type="EC" id="2.1.1.228" evidence="5 15"/>
<evidence type="ECO:0000256" key="17">
    <source>
        <dbReference type="RuleBase" id="RU003464"/>
    </source>
</evidence>
<evidence type="ECO:0000256" key="8">
    <source>
        <dbReference type="ARBA" id="ARBA00022603"/>
    </source>
</evidence>